<feature type="region of interest" description="Disordered" evidence="10">
    <location>
        <begin position="227"/>
        <end position="246"/>
    </location>
</feature>
<evidence type="ECO:0000256" key="8">
    <source>
        <dbReference type="ARBA" id="ARBA00023242"/>
    </source>
</evidence>
<feature type="region of interest" description="Disordered" evidence="10">
    <location>
        <begin position="1"/>
        <end position="72"/>
    </location>
</feature>
<evidence type="ECO:0000256" key="3">
    <source>
        <dbReference type="ARBA" id="ARBA00022737"/>
    </source>
</evidence>
<dbReference type="PANTHER" id="PTHR45888">
    <property type="entry name" value="HL01030P-RELATED"/>
    <property type="match status" value="1"/>
</dbReference>
<keyword evidence="8" id="KW-0539">Nucleus</keyword>
<dbReference type="InterPro" id="IPR019786">
    <property type="entry name" value="Zinc_finger_PHD-type_CS"/>
</dbReference>
<dbReference type="SMART" id="SM00249">
    <property type="entry name" value="PHD"/>
    <property type="match status" value="2"/>
</dbReference>
<keyword evidence="3" id="KW-0677">Repeat</keyword>
<dbReference type="InterPro" id="IPR001965">
    <property type="entry name" value="Znf_PHD"/>
</dbReference>
<comment type="subcellular location">
    <subcellularLocation>
        <location evidence="1">Nucleus</location>
    </subcellularLocation>
</comment>
<keyword evidence="4 9" id="KW-0863">Zinc-finger</keyword>
<dbReference type="PROSITE" id="PS50016">
    <property type="entry name" value="ZF_PHD_2"/>
    <property type="match status" value="2"/>
</dbReference>
<dbReference type="AlphaFoldDB" id="A0AA88H2A5"/>
<name>A0AA88H2A5_NAELO</name>
<feature type="compositionally biased region" description="Polar residues" evidence="10">
    <location>
        <begin position="1"/>
        <end position="10"/>
    </location>
</feature>
<dbReference type="PANTHER" id="PTHR45888:SF4">
    <property type="entry name" value="PHD FINGER PROTEIN 10"/>
    <property type="match status" value="1"/>
</dbReference>
<evidence type="ECO:0000256" key="4">
    <source>
        <dbReference type="ARBA" id="ARBA00022771"/>
    </source>
</evidence>
<feature type="compositionally biased region" description="Basic residues" evidence="10">
    <location>
        <begin position="20"/>
        <end position="39"/>
    </location>
</feature>
<protein>
    <recommendedName>
        <fullName evidence="11">PHD-type domain-containing protein</fullName>
    </recommendedName>
</protein>
<feature type="compositionally biased region" description="Low complexity" evidence="10">
    <location>
        <begin position="190"/>
        <end position="201"/>
    </location>
</feature>
<keyword evidence="13" id="KW-1185">Reference proteome</keyword>
<sequence>MTSSTNSNEHALSHDDDSAKKKKSSPNMNKRAKKVKKPTSKPATTSSGTTTTTTTVSTTSSSPSNSGNSKSTKCQVCNSSAETNKNFMLTCKTCGMKIHLNCYDNDHLSKKFAKNWECVECKSCEVCKKSTYAADNQILICNRCDRGYHQNCCTGKFRTIPTGDKPWFCEECWTYLSEKKKKKKRKTEEPAQQEPPQQSEEGSLFELKPIEEQQQDVTKVPTLIATNDSTMHNGTSHHQSPSTTTPTLEVATTAAIIQPETTAPNVASLRSTILESKINVFVVYIFGDKEIYSSQMMIDNISQSDLHRSPINYFQNLKHLLIERLRLKLEEVLMDEDCDDEIKALFLVQKFGIKRLAIKERDRFGSEIRVEIDRWYFEQYKLKDGDTIFVELTLKSAQASSSTQDEENGTTTDE</sequence>
<dbReference type="InterPro" id="IPR013083">
    <property type="entry name" value="Znf_RING/FYVE/PHD"/>
</dbReference>
<dbReference type="CDD" id="cd15489">
    <property type="entry name" value="PHD_SF"/>
    <property type="match status" value="1"/>
</dbReference>
<evidence type="ECO:0000256" key="7">
    <source>
        <dbReference type="ARBA" id="ARBA00023163"/>
    </source>
</evidence>
<reference evidence="12 13" key="1">
    <citation type="journal article" date="2018" name="BMC Genomics">
        <title>The genome of Naegleria lovaniensis, the basis for a comparative approach to unravel pathogenicity factors of the human pathogenic amoeba N. fowleri.</title>
        <authorList>
            <person name="Liechti N."/>
            <person name="Schurch N."/>
            <person name="Bruggmann R."/>
            <person name="Wittwer M."/>
        </authorList>
    </citation>
    <scope>NUCLEOTIDE SEQUENCE [LARGE SCALE GENOMIC DNA]</scope>
    <source>
        <strain evidence="12 13">ATCC 30569</strain>
    </source>
</reference>
<dbReference type="GO" id="GO:0008270">
    <property type="term" value="F:zinc ion binding"/>
    <property type="evidence" value="ECO:0007669"/>
    <property type="project" value="UniProtKB-KW"/>
</dbReference>
<feature type="domain" description="PHD-type" evidence="11">
    <location>
        <begin position="121"/>
        <end position="175"/>
    </location>
</feature>
<evidence type="ECO:0000256" key="2">
    <source>
        <dbReference type="ARBA" id="ARBA00022723"/>
    </source>
</evidence>
<accession>A0AA88H2A5</accession>
<evidence type="ECO:0000313" key="12">
    <source>
        <dbReference type="EMBL" id="KAG2392007.1"/>
    </source>
</evidence>
<feature type="compositionally biased region" description="Low complexity" evidence="10">
    <location>
        <begin position="236"/>
        <end position="246"/>
    </location>
</feature>
<evidence type="ECO:0000256" key="10">
    <source>
        <dbReference type="SAM" id="MobiDB-lite"/>
    </source>
</evidence>
<comment type="caution">
    <text evidence="12">The sequence shown here is derived from an EMBL/GenBank/DDBJ whole genome shotgun (WGS) entry which is preliminary data.</text>
</comment>
<dbReference type="InterPro" id="IPR019787">
    <property type="entry name" value="Znf_PHD-finger"/>
</dbReference>
<evidence type="ECO:0000256" key="5">
    <source>
        <dbReference type="ARBA" id="ARBA00022833"/>
    </source>
</evidence>
<evidence type="ECO:0000259" key="11">
    <source>
        <dbReference type="PROSITE" id="PS50016"/>
    </source>
</evidence>
<dbReference type="EMBL" id="PYSW02000006">
    <property type="protein sequence ID" value="KAG2392007.1"/>
    <property type="molecule type" value="Genomic_DNA"/>
</dbReference>
<keyword evidence="7" id="KW-0804">Transcription</keyword>
<dbReference type="Gene3D" id="3.30.40.10">
    <property type="entry name" value="Zinc/RING finger domain, C3HC4 (zinc finger)"/>
    <property type="match status" value="2"/>
</dbReference>
<proteinExistence type="predicted"/>
<dbReference type="PROSITE" id="PS01359">
    <property type="entry name" value="ZF_PHD_1"/>
    <property type="match status" value="1"/>
</dbReference>
<feature type="compositionally biased region" description="Low complexity" evidence="10">
    <location>
        <begin position="40"/>
        <end position="72"/>
    </location>
</feature>
<dbReference type="RefSeq" id="XP_044553901.1">
    <property type="nucleotide sequence ID" value="XM_044689374.1"/>
</dbReference>
<dbReference type="GeneID" id="68105945"/>
<keyword evidence="6" id="KW-0805">Transcription regulation</keyword>
<dbReference type="Proteomes" id="UP000816034">
    <property type="component" value="Unassembled WGS sequence"/>
</dbReference>
<evidence type="ECO:0000256" key="6">
    <source>
        <dbReference type="ARBA" id="ARBA00023015"/>
    </source>
</evidence>
<organism evidence="12 13">
    <name type="scientific">Naegleria lovaniensis</name>
    <name type="common">Amoeba</name>
    <dbReference type="NCBI Taxonomy" id="51637"/>
    <lineage>
        <taxon>Eukaryota</taxon>
        <taxon>Discoba</taxon>
        <taxon>Heterolobosea</taxon>
        <taxon>Tetramitia</taxon>
        <taxon>Eutetramitia</taxon>
        <taxon>Vahlkampfiidae</taxon>
        <taxon>Naegleria</taxon>
    </lineage>
</organism>
<dbReference type="SUPFAM" id="SSF57903">
    <property type="entry name" value="FYVE/PHD zinc finger"/>
    <property type="match status" value="2"/>
</dbReference>
<keyword evidence="2" id="KW-0479">Metal-binding</keyword>
<evidence type="ECO:0000256" key="1">
    <source>
        <dbReference type="ARBA" id="ARBA00004123"/>
    </source>
</evidence>
<dbReference type="InterPro" id="IPR011011">
    <property type="entry name" value="Znf_FYVE_PHD"/>
</dbReference>
<keyword evidence="5" id="KW-0862">Zinc</keyword>
<feature type="region of interest" description="Disordered" evidence="10">
    <location>
        <begin position="183"/>
        <end position="202"/>
    </location>
</feature>
<evidence type="ECO:0000256" key="9">
    <source>
        <dbReference type="PROSITE-ProRule" id="PRU00146"/>
    </source>
</evidence>
<dbReference type="GO" id="GO:0005634">
    <property type="term" value="C:nucleus"/>
    <property type="evidence" value="ECO:0007669"/>
    <property type="project" value="UniProtKB-SubCell"/>
</dbReference>
<dbReference type="Pfam" id="PF00628">
    <property type="entry name" value="PHD"/>
    <property type="match status" value="2"/>
</dbReference>
<gene>
    <name evidence="12" type="ORF">C9374_013492</name>
</gene>
<evidence type="ECO:0000313" key="13">
    <source>
        <dbReference type="Proteomes" id="UP000816034"/>
    </source>
</evidence>
<feature type="domain" description="PHD-type" evidence="11">
    <location>
        <begin position="71"/>
        <end position="124"/>
    </location>
</feature>